<proteinExistence type="predicted"/>
<organism evidence="2 3">
    <name type="scientific">Alkalimonas amylolytica</name>
    <dbReference type="NCBI Taxonomy" id="152573"/>
    <lineage>
        <taxon>Bacteria</taxon>
        <taxon>Pseudomonadati</taxon>
        <taxon>Pseudomonadota</taxon>
        <taxon>Gammaproteobacteria</taxon>
        <taxon>Alkalimonas</taxon>
    </lineage>
</organism>
<dbReference type="InterPro" id="IPR036237">
    <property type="entry name" value="Xyl_isomerase-like_sf"/>
</dbReference>
<dbReference type="EMBL" id="FNRM01000003">
    <property type="protein sequence ID" value="SEA44357.1"/>
    <property type="molecule type" value="Genomic_DNA"/>
</dbReference>
<dbReference type="RefSeq" id="WP_091341478.1">
    <property type="nucleotide sequence ID" value="NZ_FNRM01000003.1"/>
</dbReference>
<dbReference type="Gene3D" id="3.20.20.150">
    <property type="entry name" value="Divalent-metal-dependent TIM barrel enzymes"/>
    <property type="match status" value="1"/>
</dbReference>
<dbReference type="InterPro" id="IPR013022">
    <property type="entry name" value="Xyl_isomerase-like_TIM-brl"/>
</dbReference>
<evidence type="ECO:0000313" key="2">
    <source>
        <dbReference type="EMBL" id="SEA44357.1"/>
    </source>
</evidence>
<gene>
    <name evidence="2" type="ORF">SAMN04488051_103225</name>
</gene>
<accession>A0A1H4B8B6</accession>
<dbReference type="PANTHER" id="PTHR12110:SF21">
    <property type="entry name" value="XYLOSE ISOMERASE-LIKE TIM BARREL DOMAIN-CONTAINING PROTEIN"/>
    <property type="match status" value="1"/>
</dbReference>
<name>A0A1H4B8B6_ALKAM</name>
<evidence type="ECO:0000259" key="1">
    <source>
        <dbReference type="Pfam" id="PF01261"/>
    </source>
</evidence>
<keyword evidence="2" id="KW-0413">Isomerase</keyword>
<evidence type="ECO:0000313" key="3">
    <source>
        <dbReference type="Proteomes" id="UP000198773"/>
    </source>
</evidence>
<dbReference type="OrthoDB" id="1440296at2"/>
<dbReference type="SUPFAM" id="SSF51658">
    <property type="entry name" value="Xylose isomerase-like"/>
    <property type="match status" value="1"/>
</dbReference>
<sequence>MDAAIYVSSSCVNYRSIAQSVQHLAERGYKAIELSGGTHYYPGFVDDLLRLKQQYHLQYRCHNYFPPPQQHFVLNLSASDDGIRDTAIAHVKQAIALSVQLEADRFAIHAGFRLQPAVEQLGQVIASQQLQPEQAALQRFAEAWAELQPIAAQAGVKLYVENNVLSAANLSAFGGENPFLATDRQSIEQLIAVTGAPLLLDVAHLKVSCQSLQLDFVSQLHKLMATTDYLHLSDNDGSADRNQGLLAGHNLLELLSQHDFSGKTITLEVYDGDVSLAQSMQAVNRLLELRHEH</sequence>
<feature type="domain" description="Xylose isomerase-like TIM barrel" evidence="1">
    <location>
        <begin position="22"/>
        <end position="280"/>
    </location>
</feature>
<protein>
    <submittedName>
        <fullName evidence="2">Sugar phosphate isomerase/epimerase</fullName>
    </submittedName>
</protein>
<dbReference type="PANTHER" id="PTHR12110">
    <property type="entry name" value="HYDROXYPYRUVATE ISOMERASE"/>
    <property type="match status" value="1"/>
</dbReference>
<reference evidence="2 3" key="1">
    <citation type="submission" date="2016-10" db="EMBL/GenBank/DDBJ databases">
        <authorList>
            <person name="de Groot N.N."/>
        </authorList>
    </citation>
    <scope>NUCLEOTIDE SEQUENCE [LARGE SCALE GENOMIC DNA]</scope>
    <source>
        <strain evidence="2 3">CGMCC 1.3430</strain>
    </source>
</reference>
<keyword evidence="3" id="KW-1185">Reference proteome</keyword>
<dbReference type="STRING" id="152573.SAMN04488051_103225"/>
<dbReference type="AlphaFoldDB" id="A0A1H4B8B6"/>
<dbReference type="InterPro" id="IPR050312">
    <property type="entry name" value="IolE/XylAMocC-like"/>
</dbReference>
<dbReference type="Pfam" id="PF01261">
    <property type="entry name" value="AP_endonuc_2"/>
    <property type="match status" value="1"/>
</dbReference>
<dbReference type="GO" id="GO:0016853">
    <property type="term" value="F:isomerase activity"/>
    <property type="evidence" value="ECO:0007669"/>
    <property type="project" value="UniProtKB-KW"/>
</dbReference>
<dbReference type="Proteomes" id="UP000198773">
    <property type="component" value="Unassembled WGS sequence"/>
</dbReference>